<evidence type="ECO:0000313" key="18">
    <source>
        <dbReference type="EMBL" id="SDM23603.1"/>
    </source>
</evidence>
<feature type="binding site" evidence="14 15">
    <location>
        <position position="115"/>
    </location>
    <ligand>
        <name>a divalent metal cation</name>
        <dbReference type="ChEBI" id="CHEBI:60240"/>
    </ligand>
</feature>
<evidence type="ECO:0000256" key="13">
    <source>
        <dbReference type="ARBA" id="ARBA00023211"/>
    </source>
</evidence>
<dbReference type="GO" id="GO:0006298">
    <property type="term" value="P:mismatch repair"/>
    <property type="evidence" value="ECO:0007669"/>
    <property type="project" value="TreeGrafter"/>
</dbReference>
<evidence type="ECO:0000256" key="2">
    <source>
        <dbReference type="ARBA" id="ARBA00001946"/>
    </source>
</evidence>
<dbReference type="Gene3D" id="3.30.420.10">
    <property type="entry name" value="Ribonuclease H-like superfamily/Ribonuclease H"/>
    <property type="match status" value="1"/>
</dbReference>
<evidence type="ECO:0000256" key="10">
    <source>
        <dbReference type="ARBA" id="ARBA00022723"/>
    </source>
</evidence>
<dbReference type="STRING" id="144026.SAMN04488568_10755"/>
<evidence type="ECO:0000256" key="7">
    <source>
        <dbReference type="ARBA" id="ARBA00019179"/>
    </source>
</evidence>
<gene>
    <name evidence="14" type="primary">rnhB</name>
    <name evidence="18" type="ORF">SAMN04488568_10755</name>
</gene>
<evidence type="ECO:0000256" key="15">
    <source>
        <dbReference type="PROSITE-ProRule" id="PRU01319"/>
    </source>
</evidence>
<accession>A0A1G9RK52</accession>
<keyword evidence="10 14" id="KW-0479">Metal-binding</keyword>
<evidence type="ECO:0000256" key="6">
    <source>
        <dbReference type="ARBA" id="ARBA00012180"/>
    </source>
</evidence>
<dbReference type="GO" id="GO:0005737">
    <property type="term" value="C:cytoplasm"/>
    <property type="evidence" value="ECO:0007669"/>
    <property type="project" value="UniProtKB-SubCell"/>
</dbReference>
<evidence type="ECO:0000256" key="12">
    <source>
        <dbReference type="ARBA" id="ARBA00022801"/>
    </source>
</evidence>
<dbReference type="GO" id="GO:0003723">
    <property type="term" value="F:RNA binding"/>
    <property type="evidence" value="ECO:0007669"/>
    <property type="project" value="UniProtKB-UniRule"/>
</dbReference>
<dbReference type="PROSITE" id="PS51975">
    <property type="entry name" value="RNASE_H_2"/>
    <property type="match status" value="1"/>
</dbReference>
<dbReference type="GO" id="GO:0032299">
    <property type="term" value="C:ribonuclease H2 complex"/>
    <property type="evidence" value="ECO:0007669"/>
    <property type="project" value="TreeGrafter"/>
</dbReference>
<dbReference type="Proteomes" id="UP000199759">
    <property type="component" value="Unassembled WGS sequence"/>
</dbReference>
<comment type="cofactor">
    <cofactor evidence="14 15">
        <name>Mn(2+)</name>
        <dbReference type="ChEBI" id="CHEBI:29035"/>
    </cofactor>
    <cofactor evidence="14 15">
        <name>Mg(2+)</name>
        <dbReference type="ChEBI" id="CHEBI:18420"/>
    </cofactor>
    <text evidence="14 15">Manganese or magnesium. Binds 1 divalent metal ion per monomer in the absence of substrate. May bind a second metal ion after substrate binding.</text>
</comment>
<comment type="cofactor">
    <cofactor evidence="2">
        <name>Mg(2+)</name>
        <dbReference type="ChEBI" id="CHEBI:18420"/>
    </cofactor>
</comment>
<organism evidence="18 19">
    <name type="scientific">Maricaulis salignorans</name>
    <dbReference type="NCBI Taxonomy" id="144026"/>
    <lineage>
        <taxon>Bacteria</taxon>
        <taxon>Pseudomonadati</taxon>
        <taxon>Pseudomonadota</taxon>
        <taxon>Alphaproteobacteria</taxon>
        <taxon>Maricaulales</taxon>
        <taxon>Maricaulaceae</taxon>
        <taxon>Maricaulis</taxon>
    </lineage>
</organism>
<proteinExistence type="inferred from homology"/>
<evidence type="ECO:0000256" key="1">
    <source>
        <dbReference type="ARBA" id="ARBA00000077"/>
    </source>
</evidence>
<feature type="binding site" evidence="14 15">
    <location>
        <position position="24"/>
    </location>
    <ligand>
        <name>a divalent metal cation</name>
        <dbReference type="ChEBI" id="CHEBI:60240"/>
    </ligand>
</feature>
<evidence type="ECO:0000256" key="5">
    <source>
        <dbReference type="ARBA" id="ARBA00007383"/>
    </source>
</evidence>
<comment type="catalytic activity">
    <reaction evidence="1 14 15 16">
        <text>Endonucleolytic cleavage to 5'-phosphomonoester.</text>
        <dbReference type="EC" id="3.1.26.4"/>
    </reaction>
</comment>
<feature type="domain" description="RNase H type-2" evidence="17">
    <location>
        <begin position="18"/>
        <end position="205"/>
    </location>
</feature>
<reference evidence="18 19" key="1">
    <citation type="submission" date="2016-10" db="EMBL/GenBank/DDBJ databases">
        <authorList>
            <person name="de Groot N.N."/>
        </authorList>
    </citation>
    <scope>NUCLEOTIDE SEQUENCE [LARGE SCALE GENOMIC DNA]</scope>
    <source>
        <strain evidence="18 19">DSM 16077</strain>
    </source>
</reference>
<dbReference type="InterPro" id="IPR001352">
    <property type="entry name" value="RNase_HII/HIII"/>
</dbReference>
<dbReference type="Pfam" id="PF01351">
    <property type="entry name" value="RNase_HII"/>
    <property type="match status" value="1"/>
</dbReference>
<evidence type="ECO:0000256" key="16">
    <source>
        <dbReference type="RuleBase" id="RU003515"/>
    </source>
</evidence>
<name>A0A1G9RK52_9PROT</name>
<evidence type="ECO:0000256" key="14">
    <source>
        <dbReference type="HAMAP-Rule" id="MF_00052"/>
    </source>
</evidence>
<keyword evidence="11 14" id="KW-0255">Endonuclease</keyword>
<comment type="subcellular location">
    <subcellularLocation>
        <location evidence="4 14">Cytoplasm</location>
    </subcellularLocation>
</comment>
<dbReference type="PANTHER" id="PTHR10954">
    <property type="entry name" value="RIBONUCLEASE H2 SUBUNIT A"/>
    <property type="match status" value="1"/>
</dbReference>
<keyword evidence="8 14" id="KW-0963">Cytoplasm</keyword>
<dbReference type="NCBIfam" id="NF000595">
    <property type="entry name" value="PRK00015.1-3"/>
    <property type="match status" value="1"/>
</dbReference>
<evidence type="ECO:0000256" key="8">
    <source>
        <dbReference type="ARBA" id="ARBA00022490"/>
    </source>
</evidence>
<dbReference type="InterPro" id="IPR036397">
    <property type="entry name" value="RNaseH_sf"/>
</dbReference>
<dbReference type="InterPro" id="IPR024567">
    <property type="entry name" value="RNase_HII/HIII_dom"/>
</dbReference>
<dbReference type="PANTHER" id="PTHR10954:SF18">
    <property type="entry name" value="RIBONUCLEASE HII"/>
    <property type="match status" value="1"/>
</dbReference>
<sequence length="205" mass="21596">MAMAAAMSDLFTRPAPRILIAGVDEAGRGPLAGPVVAAAVILDPARPIAGLGDSKVISEKRRAGLALQIRQFAWVGVGIAEPEEIDRLNILQATMTAMARAVRNLPFTPGHILIDGNRVPHGLPCSAEAIIKGDASEAAIGAASIIAKTVRDDLMLRAALRFPGYGFEGHKGYPSATHRNALIALGPCPIHRFSYAPVRAALENR</sequence>
<keyword evidence="12 14" id="KW-0378">Hydrolase</keyword>
<keyword evidence="19" id="KW-1185">Reference proteome</keyword>
<dbReference type="AlphaFoldDB" id="A0A1G9RK52"/>
<protein>
    <recommendedName>
        <fullName evidence="7 14">Ribonuclease HII</fullName>
        <shortName evidence="14">RNase HII</shortName>
        <ecNumber evidence="6 14">3.1.26.4</ecNumber>
    </recommendedName>
</protein>
<evidence type="ECO:0000256" key="3">
    <source>
        <dbReference type="ARBA" id="ARBA00004065"/>
    </source>
</evidence>
<evidence type="ECO:0000256" key="11">
    <source>
        <dbReference type="ARBA" id="ARBA00022759"/>
    </source>
</evidence>
<keyword evidence="9 14" id="KW-0540">Nuclease</keyword>
<dbReference type="InterPro" id="IPR022898">
    <property type="entry name" value="RNase_HII"/>
</dbReference>
<feature type="binding site" evidence="14 15">
    <location>
        <position position="25"/>
    </location>
    <ligand>
        <name>a divalent metal cation</name>
        <dbReference type="ChEBI" id="CHEBI:60240"/>
    </ligand>
</feature>
<comment type="similarity">
    <text evidence="5 14 16">Belongs to the RNase HII family.</text>
</comment>
<keyword evidence="13 14" id="KW-0464">Manganese</keyword>
<dbReference type="SUPFAM" id="SSF53098">
    <property type="entry name" value="Ribonuclease H-like"/>
    <property type="match status" value="1"/>
</dbReference>
<evidence type="ECO:0000256" key="9">
    <source>
        <dbReference type="ARBA" id="ARBA00022722"/>
    </source>
</evidence>
<evidence type="ECO:0000256" key="4">
    <source>
        <dbReference type="ARBA" id="ARBA00004496"/>
    </source>
</evidence>
<dbReference type="EMBL" id="FNHG01000007">
    <property type="protein sequence ID" value="SDM23603.1"/>
    <property type="molecule type" value="Genomic_DNA"/>
</dbReference>
<evidence type="ECO:0000259" key="17">
    <source>
        <dbReference type="PROSITE" id="PS51975"/>
    </source>
</evidence>
<dbReference type="InterPro" id="IPR012337">
    <property type="entry name" value="RNaseH-like_sf"/>
</dbReference>
<dbReference type="GO" id="GO:0043137">
    <property type="term" value="P:DNA replication, removal of RNA primer"/>
    <property type="evidence" value="ECO:0007669"/>
    <property type="project" value="TreeGrafter"/>
</dbReference>
<comment type="function">
    <text evidence="3 14 16">Endonuclease that specifically degrades the RNA of RNA-DNA hybrids.</text>
</comment>
<dbReference type="GO" id="GO:0004523">
    <property type="term" value="F:RNA-DNA hybrid ribonuclease activity"/>
    <property type="evidence" value="ECO:0007669"/>
    <property type="project" value="UniProtKB-UniRule"/>
</dbReference>
<dbReference type="CDD" id="cd07182">
    <property type="entry name" value="RNase_HII_bacteria_HII_like"/>
    <property type="match status" value="1"/>
</dbReference>
<dbReference type="GO" id="GO:0030145">
    <property type="term" value="F:manganese ion binding"/>
    <property type="evidence" value="ECO:0007669"/>
    <property type="project" value="UniProtKB-UniRule"/>
</dbReference>
<dbReference type="HAMAP" id="MF_00052_B">
    <property type="entry name" value="RNase_HII_B"/>
    <property type="match status" value="1"/>
</dbReference>
<evidence type="ECO:0000313" key="19">
    <source>
        <dbReference type="Proteomes" id="UP000199759"/>
    </source>
</evidence>
<dbReference type="EC" id="3.1.26.4" evidence="6 14"/>